<gene>
    <name evidence="1" type="ORF">R1flu_005568</name>
</gene>
<proteinExistence type="predicted"/>
<keyword evidence="2" id="KW-1185">Reference proteome</keyword>
<evidence type="ECO:0000313" key="2">
    <source>
        <dbReference type="Proteomes" id="UP001605036"/>
    </source>
</evidence>
<organism evidence="1 2">
    <name type="scientific">Riccia fluitans</name>
    <dbReference type="NCBI Taxonomy" id="41844"/>
    <lineage>
        <taxon>Eukaryota</taxon>
        <taxon>Viridiplantae</taxon>
        <taxon>Streptophyta</taxon>
        <taxon>Embryophyta</taxon>
        <taxon>Marchantiophyta</taxon>
        <taxon>Marchantiopsida</taxon>
        <taxon>Marchantiidae</taxon>
        <taxon>Marchantiales</taxon>
        <taxon>Ricciaceae</taxon>
        <taxon>Riccia</taxon>
    </lineage>
</organism>
<reference evidence="1 2" key="1">
    <citation type="submission" date="2024-09" db="EMBL/GenBank/DDBJ databases">
        <title>Chromosome-scale assembly of Riccia fluitans.</title>
        <authorList>
            <person name="Paukszto L."/>
            <person name="Sawicki J."/>
            <person name="Karawczyk K."/>
            <person name="Piernik-Szablinska J."/>
            <person name="Szczecinska M."/>
            <person name="Mazdziarz M."/>
        </authorList>
    </citation>
    <scope>NUCLEOTIDE SEQUENCE [LARGE SCALE GENOMIC DNA]</scope>
    <source>
        <strain evidence="1">Rf_01</strain>
        <tissue evidence="1">Aerial parts of the thallus</tissue>
    </source>
</reference>
<name>A0ABD1YWA7_9MARC</name>
<evidence type="ECO:0008006" key="3">
    <source>
        <dbReference type="Google" id="ProtNLM"/>
    </source>
</evidence>
<dbReference type="Proteomes" id="UP001605036">
    <property type="component" value="Unassembled WGS sequence"/>
</dbReference>
<comment type="caution">
    <text evidence="1">The sequence shown here is derived from an EMBL/GenBank/DDBJ whole genome shotgun (WGS) entry which is preliminary data.</text>
</comment>
<dbReference type="AlphaFoldDB" id="A0ABD1YWA7"/>
<dbReference type="EMBL" id="JBHFFA010000003">
    <property type="protein sequence ID" value="KAL2634089.1"/>
    <property type="molecule type" value="Genomic_DNA"/>
</dbReference>
<evidence type="ECO:0000313" key="1">
    <source>
        <dbReference type="EMBL" id="KAL2634089.1"/>
    </source>
</evidence>
<sequence length="120" mass="12890">MASMSMAGGRSIMVAAYIIGAFLMARARTYSYFRAIGSCIAGEAITEVRTSHVNSSSSCAIVVASSPEMARIFLRSQDLDQSFASRRPSIVGEIFVYKRLPVLICRLTTGTGVARGRSLS</sequence>
<protein>
    <recommendedName>
        <fullName evidence="3">Secreted protein</fullName>
    </recommendedName>
</protein>
<accession>A0ABD1YWA7</accession>